<evidence type="ECO:0000256" key="1">
    <source>
        <dbReference type="ARBA" id="ARBA00006079"/>
    </source>
</evidence>
<dbReference type="GO" id="GO:0007623">
    <property type="term" value="P:circadian rhythm"/>
    <property type="evidence" value="ECO:0007669"/>
    <property type="project" value="TreeGrafter"/>
</dbReference>
<comment type="similarity">
    <text evidence="1">Belongs to the bZIP family. NFIL3 subfamily.</text>
</comment>
<feature type="region of interest" description="Disordered" evidence="7">
    <location>
        <begin position="213"/>
        <end position="243"/>
    </location>
</feature>
<keyword evidence="10" id="KW-1185">Reference proteome</keyword>
<keyword evidence="6" id="KW-0175">Coiled coil</keyword>
<accession>A0A443QQ27</accession>
<evidence type="ECO:0000256" key="4">
    <source>
        <dbReference type="ARBA" id="ARBA00023163"/>
    </source>
</evidence>
<feature type="compositionally biased region" description="Basic and acidic residues" evidence="7">
    <location>
        <begin position="92"/>
        <end position="112"/>
    </location>
</feature>
<evidence type="ECO:0000256" key="6">
    <source>
        <dbReference type="SAM" id="Coils"/>
    </source>
</evidence>
<dbReference type="STRING" id="1965070.A0A443QQ27"/>
<dbReference type="Gene3D" id="1.20.5.170">
    <property type="match status" value="1"/>
</dbReference>
<proteinExistence type="inferred from homology"/>
<dbReference type="GO" id="GO:0003677">
    <property type="term" value="F:DNA binding"/>
    <property type="evidence" value="ECO:0007669"/>
    <property type="project" value="UniProtKB-KW"/>
</dbReference>
<dbReference type="PROSITE" id="PS00036">
    <property type="entry name" value="BZIP_BASIC"/>
    <property type="match status" value="1"/>
</dbReference>
<evidence type="ECO:0000313" key="10">
    <source>
        <dbReference type="Proteomes" id="UP000285301"/>
    </source>
</evidence>
<feature type="compositionally biased region" description="Low complexity" evidence="7">
    <location>
        <begin position="217"/>
        <end position="232"/>
    </location>
</feature>
<name>A0A443QQ27_9ACAR</name>
<keyword evidence="2" id="KW-0805">Transcription regulation</keyword>
<dbReference type="FunFam" id="1.20.5.170:FF:000025">
    <property type="entry name" value="nuclear factor interleukin-3-regulated protein-like"/>
    <property type="match status" value="1"/>
</dbReference>
<dbReference type="Pfam" id="PF07716">
    <property type="entry name" value="bZIP_2"/>
    <property type="match status" value="1"/>
</dbReference>
<evidence type="ECO:0000259" key="8">
    <source>
        <dbReference type="PROSITE" id="PS50217"/>
    </source>
</evidence>
<feature type="non-terminal residue" evidence="9">
    <location>
        <position position="1"/>
    </location>
</feature>
<feature type="region of interest" description="Disordered" evidence="7">
    <location>
        <begin position="296"/>
        <end position="328"/>
    </location>
</feature>
<dbReference type="PANTHER" id="PTHR15284:SF0">
    <property type="entry name" value="GH23983P"/>
    <property type="match status" value="1"/>
</dbReference>
<dbReference type="OrthoDB" id="6151507at2759"/>
<evidence type="ECO:0000256" key="5">
    <source>
        <dbReference type="ARBA" id="ARBA00023242"/>
    </source>
</evidence>
<keyword evidence="4" id="KW-0804">Transcription</keyword>
<dbReference type="InterPro" id="IPR046347">
    <property type="entry name" value="bZIP_sf"/>
</dbReference>
<dbReference type="AlphaFoldDB" id="A0A443QQ27"/>
<dbReference type="GO" id="GO:0003700">
    <property type="term" value="F:DNA-binding transcription factor activity"/>
    <property type="evidence" value="ECO:0007669"/>
    <property type="project" value="InterPro"/>
</dbReference>
<comment type="caution">
    <text evidence="9">The sequence shown here is derived from an EMBL/GenBank/DDBJ whole genome shotgun (WGS) entry which is preliminary data.</text>
</comment>
<gene>
    <name evidence="9" type="ORF">B4U79_12297</name>
</gene>
<dbReference type="PROSITE" id="PS50217">
    <property type="entry name" value="BZIP"/>
    <property type="match status" value="1"/>
</dbReference>
<evidence type="ECO:0000256" key="7">
    <source>
        <dbReference type="SAM" id="MobiDB-lite"/>
    </source>
</evidence>
<evidence type="ECO:0000256" key="3">
    <source>
        <dbReference type="ARBA" id="ARBA00023125"/>
    </source>
</evidence>
<dbReference type="InterPro" id="IPR047106">
    <property type="entry name" value="NFIL3-like_bZIP"/>
</dbReference>
<feature type="domain" description="BZIP" evidence="8">
    <location>
        <begin position="96"/>
        <end position="148"/>
    </location>
</feature>
<dbReference type="SMART" id="SM00338">
    <property type="entry name" value="BRLZ"/>
    <property type="match status" value="1"/>
</dbReference>
<dbReference type="GO" id="GO:0005634">
    <property type="term" value="C:nucleus"/>
    <property type="evidence" value="ECO:0007669"/>
    <property type="project" value="TreeGrafter"/>
</dbReference>
<protein>
    <submittedName>
        <fullName evidence="9">Ras guanine nucleotide exchange factor B-like isoform X2</fullName>
    </submittedName>
</protein>
<evidence type="ECO:0000256" key="2">
    <source>
        <dbReference type="ARBA" id="ARBA00023015"/>
    </source>
</evidence>
<feature type="region of interest" description="Disordered" evidence="7">
    <location>
        <begin position="1"/>
        <end position="20"/>
    </location>
</feature>
<evidence type="ECO:0000313" key="9">
    <source>
        <dbReference type="EMBL" id="RWS05154.1"/>
    </source>
</evidence>
<feature type="region of interest" description="Disordered" evidence="7">
    <location>
        <begin position="92"/>
        <end position="117"/>
    </location>
</feature>
<dbReference type="PANTHER" id="PTHR15284">
    <property type="entry name" value="NUCLEAR FACTOR INTERLEUKIN-3-REGULATED PROTEIN"/>
    <property type="match status" value="1"/>
</dbReference>
<dbReference type="EMBL" id="NCKU01004987">
    <property type="protein sequence ID" value="RWS05154.1"/>
    <property type="molecule type" value="Genomic_DNA"/>
</dbReference>
<keyword evidence="3" id="KW-0238">DNA-binding</keyword>
<keyword evidence="5" id="KW-0539">Nucleus</keyword>
<dbReference type="InterPro" id="IPR047229">
    <property type="entry name" value="NFIL3-like"/>
</dbReference>
<dbReference type="Proteomes" id="UP000285301">
    <property type="component" value="Unassembled WGS sequence"/>
</dbReference>
<dbReference type="InterPro" id="IPR004827">
    <property type="entry name" value="bZIP"/>
</dbReference>
<dbReference type="SUPFAM" id="SSF57959">
    <property type="entry name" value="Leucine zipper domain"/>
    <property type="match status" value="1"/>
</dbReference>
<feature type="coiled-coil region" evidence="6">
    <location>
        <begin position="258"/>
        <end position="285"/>
    </location>
</feature>
<organism evidence="9 10">
    <name type="scientific">Dinothrombium tinctorium</name>
    <dbReference type="NCBI Taxonomy" id="1965070"/>
    <lineage>
        <taxon>Eukaryota</taxon>
        <taxon>Metazoa</taxon>
        <taxon>Ecdysozoa</taxon>
        <taxon>Arthropoda</taxon>
        <taxon>Chelicerata</taxon>
        <taxon>Arachnida</taxon>
        <taxon>Acari</taxon>
        <taxon>Acariformes</taxon>
        <taxon>Trombidiformes</taxon>
        <taxon>Prostigmata</taxon>
        <taxon>Anystina</taxon>
        <taxon>Parasitengona</taxon>
        <taxon>Trombidioidea</taxon>
        <taxon>Trombidiidae</taxon>
        <taxon>Dinothrombium</taxon>
    </lineage>
</organism>
<dbReference type="CDD" id="cd14694">
    <property type="entry name" value="bZIP_NFIL3"/>
    <property type="match status" value="1"/>
</dbReference>
<sequence>VHMETCGQNGDIRVPKHPRWSSSPVDLSLSTSFTPPHHLQGNHSVAFFAASIDRFPTAPMSPEAYSMLAASPLTNGTTSLFSTRKQREFIPDSKKDDSYWDRRRRNNEAAKRSREKRRISDMVLESRVVELTRENAVLKAELHAMKEKFGLPLTQPIIDAESVTVTLPESTCRGRRNNSPASVLVNISNGNGSSLSNHLIGNLTSSLPHKLRHKARTNTTNDSDSGSDSNGNPPVECGSNGFNGQEVAAEKSQLIAVDNNLKAENSNLRSELQRLASEVNSLKNFLSTNGNTRLSCNGLRESRSPLSSDTNDSAEKSVRKSKQANENG</sequence>
<reference evidence="9 10" key="1">
    <citation type="journal article" date="2018" name="Gigascience">
        <title>Genomes of trombidid mites reveal novel predicted allergens and laterally-transferred genes associated with secondary metabolism.</title>
        <authorList>
            <person name="Dong X."/>
            <person name="Chaisiri K."/>
            <person name="Xia D."/>
            <person name="Armstrong S.D."/>
            <person name="Fang Y."/>
            <person name="Donnelly M.J."/>
            <person name="Kadowaki T."/>
            <person name="McGarry J.W."/>
            <person name="Darby A.C."/>
            <person name="Makepeace B.L."/>
        </authorList>
    </citation>
    <scope>NUCLEOTIDE SEQUENCE [LARGE SCALE GENOMIC DNA]</scope>
    <source>
        <strain evidence="9">UoL-WK</strain>
    </source>
</reference>